<protein>
    <submittedName>
        <fullName evidence="2">DUF1439 domain-containing protein</fullName>
    </submittedName>
</protein>
<dbReference type="Gene3D" id="3.15.10.40">
    <property type="entry name" value="Uncharacterised protein PF07273, DUF1439"/>
    <property type="match status" value="1"/>
</dbReference>
<proteinExistence type="predicted"/>
<evidence type="ECO:0000256" key="1">
    <source>
        <dbReference type="SAM" id="SignalP"/>
    </source>
</evidence>
<sequence>MNARFFTRICLSAGLLAASALAFGQEDGPATLRFDAAQLQAAAEGGFPLQRDLLEGFATLSLSQPKVRIPVPGERVQLELDYDVELLTSRSAETGRFTVSSGLRYDPATRGLHLADPQLQDFQTLSSRGGLDAGTRGVVNALMQDYARDRPLYQLTEEELAQVPGQLTAQSLRVEDGQVVLRLGSPTGE</sequence>
<comment type="caution">
    <text evidence="2">The sequence shown here is derived from an EMBL/GenBank/DDBJ whole genome shotgun (WGS) entry which is preliminary data.</text>
</comment>
<organism evidence="2 3">
    <name type="scientific">Pseudoxanthomonas putridarboris</name>
    <dbReference type="NCBI Taxonomy" id="752605"/>
    <lineage>
        <taxon>Bacteria</taxon>
        <taxon>Pseudomonadati</taxon>
        <taxon>Pseudomonadota</taxon>
        <taxon>Gammaproteobacteria</taxon>
        <taxon>Lysobacterales</taxon>
        <taxon>Lysobacteraceae</taxon>
        <taxon>Pseudoxanthomonas</taxon>
    </lineage>
</organism>
<name>A0ABU9IXG4_9GAMM</name>
<gene>
    <name evidence="2" type="ORF">AAD027_04805</name>
</gene>
<evidence type="ECO:0000313" key="3">
    <source>
        <dbReference type="Proteomes" id="UP001459204"/>
    </source>
</evidence>
<feature type="signal peptide" evidence="1">
    <location>
        <begin position="1"/>
        <end position="22"/>
    </location>
</feature>
<dbReference type="EMBL" id="JBBWWT010000002">
    <property type="protein sequence ID" value="MEL1263695.1"/>
    <property type="molecule type" value="Genomic_DNA"/>
</dbReference>
<accession>A0ABU9IXG4</accession>
<dbReference type="Proteomes" id="UP001459204">
    <property type="component" value="Unassembled WGS sequence"/>
</dbReference>
<keyword evidence="3" id="KW-1185">Reference proteome</keyword>
<feature type="chain" id="PRO_5045766674" evidence="1">
    <location>
        <begin position="23"/>
        <end position="189"/>
    </location>
</feature>
<dbReference type="RefSeq" id="WP_341724885.1">
    <property type="nucleotide sequence ID" value="NZ_JBBWWT010000002.1"/>
</dbReference>
<evidence type="ECO:0000313" key="2">
    <source>
        <dbReference type="EMBL" id="MEL1263695.1"/>
    </source>
</evidence>
<dbReference type="InterPro" id="IPR010835">
    <property type="entry name" value="DUF1439"/>
</dbReference>
<keyword evidence="1" id="KW-0732">Signal</keyword>
<dbReference type="Pfam" id="PF07273">
    <property type="entry name" value="DUF1439"/>
    <property type="match status" value="1"/>
</dbReference>
<reference evidence="2 3" key="1">
    <citation type="submission" date="2024-04" db="EMBL/GenBank/DDBJ databases">
        <title>Draft genome sequence of Pseudoxanthomonas putridarboris WD12.</title>
        <authorList>
            <person name="Oh J."/>
        </authorList>
    </citation>
    <scope>NUCLEOTIDE SEQUENCE [LARGE SCALE GENOMIC DNA]</scope>
    <source>
        <strain evidence="2 3">WD12</strain>
    </source>
</reference>